<organism evidence="1">
    <name type="scientific">Oikopleura dioica</name>
    <name type="common">Tunicate</name>
    <dbReference type="NCBI Taxonomy" id="34765"/>
    <lineage>
        <taxon>Eukaryota</taxon>
        <taxon>Metazoa</taxon>
        <taxon>Chordata</taxon>
        <taxon>Tunicata</taxon>
        <taxon>Appendicularia</taxon>
        <taxon>Copelata</taxon>
        <taxon>Oikopleuridae</taxon>
        <taxon>Oikopleura</taxon>
    </lineage>
</organism>
<proteinExistence type="predicted"/>
<name>E4YBZ3_OIKDI</name>
<accession>E4YBZ3</accession>
<gene>
    <name evidence="1" type="ORF">GSOID_T00020951001</name>
</gene>
<dbReference type="EMBL" id="FN654393">
    <property type="protein sequence ID" value="CBY33080.1"/>
    <property type="molecule type" value="Genomic_DNA"/>
</dbReference>
<dbReference type="Proteomes" id="UP000011014">
    <property type="component" value="Unassembled WGS sequence"/>
</dbReference>
<protein>
    <submittedName>
        <fullName evidence="1">Uncharacterized protein</fullName>
    </submittedName>
</protein>
<sequence>MGKPILIDAMKSAEQSRVASRMAENEIKRVTFEVEKQLENEKNEENEQKAGILANQALLNGLESAENSRAESRMLTEQSYYPPLTPEVMKLVKEALDDGMLSRLSNYSEKDQPRMTPVVLKLVEDAMRGGLESPLPESPFPQVASAIKPFLTDEPMPIGLLFQKLQELSAILALILRDHLMELSLFESELSSLKMNEIRKVVENADSGEKEMISAAKNQVTVVETLMQAIFLVGKQNKILNLFTTLQIHARFKL</sequence>
<dbReference type="AlphaFoldDB" id="E4YBZ3"/>
<evidence type="ECO:0000313" key="1">
    <source>
        <dbReference type="EMBL" id="CBY33080.1"/>
    </source>
</evidence>
<reference evidence="1" key="1">
    <citation type="journal article" date="2010" name="Science">
        <title>Plasticity of animal genome architecture unmasked by rapid evolution of a pelagic tunicate.</title>
        <authorList>
            <person name="Denoeud F."/>
            <person name="Henriet S."/>
            <person name="Mungpakdee S."/>
            <person name="Aury J.M."/>
            <person name="Da Silva C."/>
            <person name="Brinkmann H."/>
            <person name="Mikhaleva J."/>
            <person name="Olsen L.C."/>
            <person name="Jubin C."/>
            <person name="Canestro C."/>
            <person name="Bouquet J.M."/>
            <person name="Danks G."/>
            <person name="Poulain J."/>
            <person name="Campsteijn C."/>
            <person name="Adamski M."/>
            <person name="Cross I."/>
            <person name="Yadetie F."/>
            <person name="Muffato M."/>
            <person name="Louis A."/>
            <person name="Butcher S."/>
            <person name="Tsagkogeorga G."/>
            <person name="Konrad A."/>
            <person name="Singh S."/>
            <person name="Jensen M.F."/>
            <person name="Cong E.H."/>
            <person name="Eikeseth-Otteraa H."/>
            <person name="Noel B."/>
            <person name="Anthouard V."/>
            <person name="Porcel B.M."/>
            <person name="Kachouri-Lafond R."/>
            <person name="Nishino A."/>
            <person name="Ugolini M."/>
            <person name="Chourrout P."/>
            <person name="Nishida H."/>
            <person name="Aasland R."/>
            <person name="Huzurbazar S."/>
            <person name="Westhof E."/>
            <person name="Delsuc F."/>
            <person name="Lehrach H."/>
            <person name="Reinhardt R."/>
            <person name="Weissenbach J."/>
            <person name="Roy S.W."/>
            <person name="Artiguenave F."/>
            <person name="Postlethwait J.H."/>
            <person name="Manak J.R."/>
            <person name="Thompson E.M."/>
            <person name="Jaillon O."/>
            <person name="Du Pasquier L."/>
            <person name="Boudinot P."/>
            <person name="Liberles D.A."/>
            <person name="Volff J.N."/>
            <person name="Philippe H."/>
            <person name="Lenhard B."/>
            <person name="Roest Crollius H."/>
            <person name="Wincker P."/>
            <person name="Chourrout D."/>
        </authorList>
    </citation>
    <scope>NUCLEOTIDE SEQUENCE [LARGE SCALE GENOMIC DNA]</scope>
</reference>